<dbReference type="InterPro" id="IPR046357">
    <property type="entry name" value="PPIase_dom_sf"/>
</dbReference>
<evidence type="ECO:0000313" key="10">
    <source>
        <dbReference type="EMBL" id="RSX51236.1"/>
    </source>
</evidence>
<comment type="catalytic activity">
    <reaction evidence="1 6">
        <text>[protein]-peptidylproline (omega=180) = [protein]-peptidylproline (omega=0)</text>
        <dbReference type="Rhea" id="RHEA:16237"/>
        <dbReference type="Rhea" id="RHEA-COMP:10747"/>
        <dbReference type="Rhea" id="RHEA-COMP:10748"/>
        <dbReference type="ChEBI" id="CHEBI:83833"/>
        <dbReference type="ChEBI" id="CHEBI:83834"/>
        <dbReference type="EC" id="5.2.1.8"/>
    </reaction>
</comment>
<evidence type="ECO:0000256" key="4">
    <source>
        <dbReference type="ARBA" id="ARBA00023110"/>
    </source>
</evidence>
<evidence type="ECO:0000256" key="3">
    <source>
        <dbReference type="ARBA" id="ARBA00013194"/>
    </source>
</evidence>
<dbReference type="SUPFAM" id="SSF54534">
    <property type="entry name" value="FKBP-like"/>
    <property type="match status" value="1"/>
</dbReference>
<feature type="signal peptide" evidence="8">
    <location>
        <begin position="1"/>
        <end position="29"/>
    </location>
</feature>
<evidence type="ECO:0000256" key="8">
    <source>
        <dbReference type="SAM" id="SignalP"/>
    </source>
</evidence>
<dbReference type="Proteomes" id="UP000288607">
    <property type="component" value="Unassembled WGS sequence"/>
</dbReference>
<sequence length="340" mass="36178">MRDFNSIIRQRARRAIALVCTVALGVSLAACGSSNSDSSDKSSSSSSSSSSSVKLTAMTGISAEGELGKEPKISFKTPLNVKNYSYQILQKGNGDKIEDGDRLCVQQVAYDAETGKQLENANTWTTNSPECSMVMNTNSINQEYYDLFKGRKVNTTIAFGFDDSSSASASASSSSDGITTATATKYLIVLTVVSKSKALTRATGEKVKDIPADLPKVTLDKDGKPSIDMNNYQPGDQLVVQTLIKGSGKEVKDTDTVSANYTGWLASNGKQFDSSWDRGAASDFSLDQVIKGWKQGLAGQTVGSQVLLIIPADLAYGSTEQNGIPANSTLVFVVDILDAY</sequence>
<evidence type="ECO:0000259" key="9">
    <source>
        <dbReference type="PROSITE" id="PS50059"/>
    </source>
</evidence>
<proteinExistence type="inferred from homology"/>
<evidence type="ECO:0000256" key="1">
    <source>
        <dbReference type="ARBA" id="ARBA00000971"/>
    </source>
</evidence>
<reference evidence="10 11" key="1">
    <citation type="submission" date="2018-09" db="EMBL/GenBank/DDBJ databases">
        <title>Characterization of the phylogenetic diversity of five novel species belonging to the genus Bifidobacterium.</title>
        <authorList>
            <person name="Lugli G.A."/>
            <person name="Duranti S."/>
            <person name="Milani C."/>
        </authorList>
    </citation>
    <scope>NUCLEOTIDE SEQUENCE [LARGE SCALE GENOMIC DNA]</scope>
    <source>
        <strain evidence="10 11">2028B</strain>
    </source>
</reference>
<evidence type="ECO:0000313" key="11">
    <source>
        <dbReference type="Proteomes" id="UP000288607"/>
    </source>
</evidence>
<comment type="caution">
    <text evidence="10">The sequence shown here is derived from an EMBL/GenBank/DDBJ whole genome shotgun (WGS) entry which is preliminary data.</text>
</comment>
<feature type="compositionally biased region" description="Low complexity" evidence="7">
    <location>
        <begin position="33"/>
        <end position="51"/>
    </location>
</feature>
<dbReference type="PROSITE" id="PS51257">
    <property type="entry name" value="PROKAR_LIPOPROTEIN"/>
    <property type="match status" value="1"/>
</dbReference>
<comment type="similarity">
    <text evidence="2">Belongs to the FKBP-type PPIase family.</text>
</comment>
<evidence type="ECO:0000256" key="5">
    <source>
        <dbReference type="ARBA" id="ARBA00023235"/>
    </source>
</evidence>
<dbReference type="EC" id="5.2.1.8" evidence="3 6"/>
<keyword evidence="8" id="KW-0732">Signal</keyword>
<dbReference type="Pfam" id="PF00254">
    <property type="entry name" value="FKBP_C"/>
    <property type="match status" value="1"/>
</dbReference>
<dbReference type="PANTHER" id="PTHR43811">
    <property type="entry name" value="FKBP-TYPE PEPTIDYL-PROLYL CIS-TRANS ISOMERASE FKPA"/>
    <property type="match status" value="1"/>
</dbReference>
<dbReference type="GO" id="GO:0003755">
    <property type="term" value="F:peptidyl-prolyl cis-trans isomerase activity"/>
    <property type="evidence" value="ECO:0007669"/>
    <property type="project" value="UniProtKB-KW"/>
</dbReference>
<feature type="domain" description="PPIase FKBP-type" evidence="9">
    <location>
        <begin position="254"/>
        <end position="340"/>
    </location>
</feature>
<keyword evidence="4 6" id="KW-0697">Rotamase</keyword>
<evidence type="ECO:0000256" key="6">
    <source>
        <dbReference type="PROSITE-ProRule" id="PRU00277"/>
    </source>
</evidence>
<gene>
    <name evidence="10" type="ORF">D2E23_1081</name>
</gene>
<evidence type="ECO:0000256" key="7">
    <source>
        <dbReference type="SAM" id="MobiDB-lite"/>
    </source>
</evidence>
<dbReference type="PANTHER" id="PTHR43811:SF19">
    <property type="entry name" value="39 KDA FK506-BINDING NUCLEAR PROTEIN"/>
    <property type="match status" value="1"/>
</dbReference>
<evidence type="ECO:0000256" key="2">
    <source>
        <dbReference type="ARBA" id="ARBA00006577"/>
    </source>
</evidence>
<keyword evidence="11" id="KW-1185">Reference proteome</keyword>
<dbReference type="EMBL" id="QXGJ01000004">
    <property type="protein sequence ID" value="RSX51236.1"/>
    <property type="molecule type" value="Genomic_DNA"/>
</dbReference>
<keyword evidence="5 6" id="KW-0413">Isomerase</keyword>
<dbReference type="InterPro" id="IPR001179">
    <property type="entry name" value="PPIase_FKBP_dom"/>
</dbReference>
<protein>
    <recommendedName>
        <fullName evidence="3 6">peptidylprolyl isomerase</fullName>
        <ecNumber evidence="3 6">5.2.1.8</ecNumber>
    </recommendedName>
</protein>
<dbReference type="PROSITE" id="PS50059">
    <property type="entry name" value="FKBP_PPIASE"/>
    <property type="match status" value="1"/>
</dbReference>
<feature type="region of interest" description="Disordered" evidence="7">
    <location>
        <begin position="32"/>
        <end position="51"/>
    </location>
</feature>
<organism evidence="10 11">
    <name type="scientific">Bifidobacterium callimiconis</name>
    <dbReference type="NCBI Taxonomy" id="2306973"/>
    <lineage>
        <taxon>Bacteria</taxon>
        <taxon>Bacillati</taxon>
        <taxon>Actinomycetota</taxon>
        <taxon>Actinomycetes</taxon>
        <taxon>Bifidobacteriales</taxon>
        <taxon>Bifidobacteriaceae</taxon>
        <taxon>Bifidobacterium</taxon>
    </lineage>
</organism>
<accession>A0A430FEH1</accession>
<feature type="chain" id="PRO_5019342250" description="peptidylprolyl isomerase" evidence="8">
    <location>
        <begin position="30"/>
        <end position="340"/>
    </location>
</feature>
<name>A0A430FEH1_9BIFI</name>
<dbReference type="Gene3D" id="3.10.50.40">
    <property type="match status" value="1"/>
</dbReference>
<dbReference type="OrthoDB" id="25996at2"/>
<dbReference type="AlphaFoldDB" id="A0A430FEH1"/>
<dbReference type="RefSeq" id="WP_126029969.1">
    <property type="nucleotide sequence ID" value="NZ_QXGJ01000004.1"/>
</dbReference>